<dbReference type="Gene3D" id="3.10.20.90">
    <property type="entry name" value="Phosphatidylinositol 3-kinase Catalytic Subunit, Chain A, domain 1"/>
    <property type="match status" value="1"/>
</dbReference>
<organism evidence="3 4">
    <name type="scientific">Hyphopichia burtonii NRRL Y-1933</name>
    <dbReference type="NCBI Taxonomy" id="984485"/>
    <lineage>
        <taxon>Eukaryota</taxon>
        <taxon>Fungi</taxon>
        <taxon>Dikarya</taxon>
        <taxon>Ascomycota</taxon>
        <taxon>Saccharomycotina</taxon>
        <taxon>Pichiomycetes</taxon>
        <taxon>Debaryomycetaceae</taxon>
        <taxon>Hyphopichia</taxon>
    </lineage>
</organism>
<protein>
    <recommendedName>
        <fullName evidence="2">UBX domain-containing protein</fullName>
    </recommendedName>
</protein>
<dbReference type="GO" id="GO:0043130">
    <property type="term" value="F:ubiquitin binding"/>
    <property type="evidence" value="ECO:0007669"/>
    <property type="project" value="TreeGrafter"/>
</dbReference>
<dbReference type="InterPro" id="IPR050730">
    <property type="entry name" value="UBX_domain-protein"/>
</dbReference>
<dbReference type="InterPro" id="IPR001012">
    <property type="entry name" value="UBX_dom"/>
</dbReference>
<proteinExistence type="predicted"/>
<dbReference type="GeneID" id="30992836"/>
<reference evidence="4" key="1">
    <citation type="submission" date="2016-05" db="EMBL/GenBank/DDBJ databases">
        <title>Comparative genomics of biotechnologically important yeasts.</title>
        <authorList>
            <consortium name="DOE Joint Genome Institute"/>
            <person name="Riley R."/>
            <person name="Haridas S."/>
            <person name="Wolfe K.H."/>
            <person name="Lopes M.R."/>
            <person name="Hittinger C.T."/>
            <person name="Goker M."/>
            <person name="Salamov A."/>
            <person name="Wisecaver J."/>
            <person name="Long T.M."/>
            <person name="Aerts A.L."/>
            <person name="Barry K."/>
            <person name="Choi C."/>
            <person name="Clum A."/>
            <person name="Coughlan A.Y."/>
            <person name="Deshpande S."/>
            <person name="Douglass A.P."/>
            <person name="Hanson S.J."/>
            <person name="Klenk H.-P."/>
            <person name="Labutti K."/>
            <person name="Lapidus A."/>
            <person name="Lindquist E."/>
            <person name="Lipzen A."/>
            <person name="Meier-Kolthoff J.P."/>
            <person name="Ohm R.A."/>
            <person name="Otillar R.P."/>
            <person name="Pangilinan J."/>
            <person name="Peng Y."/>
            <person name="Rokas A."/>
            <person name="Rosa C.A."/>
            <person name="Scheuner C."/>
            <person name="Sibirny A.A."/>
            <person name="Slot J.C."/>
            <person name="Stielow J.B."/>
            <person name="Sun H."/>
            <person name="Kurtzman C.P."/>
            <person name="Blackwell M."/>
            <person name="Grigoriev I.V."/>
            <person name="Jeffries T.W."/>
        </authorList>
    </citation>
    <scope>NUCLEOTIDE SEQUENCE [LARGE SCALE GENOMIC DNA]</scope>
    <source>
        <strain evidence="4">NRRL Y-1933</strain>
    </source>
</reference>
<dbReference type="Pfam" id="PF14555">
    <property type="entry name" value="UBA_4"/>
    <property type="match status" value="1"/>
</dbReference>
<dbReference type="PANTHER" id="PTHR23322">
    <property type="entry name" value="FAS-ASSOCIATED PROTEIN"/>
    <property type="match status" value="1"/>
</dbReference>
<dbReference type="STRING" id="984485.A0A1E4RST0"/>
<dbReference type="Gene3D" id="3.40.30.10">
    <property type="entry name" value="Glutaredoxin"/>
    <property type="match status" value="1"/>
</dbReference>
<accession>A0A1E4RST0</accession>
<dbReference type="SUPFAM" id="SSF54236">
    <property type="entry name" value="Ubiquitin-like"/>
    <property type="match status" value="1"/>
</dbReference>
<dbReference type="GO" id="GO:0005783">
    <property type="term" value="C:endoplasmic reticulum"/>
    <property type="evidence" value="ECO:0007669"/>
    <property type="project" value="TreeGrafter"/>
</dbReference>
<dbReference type="Proteomes" id="UP000095085">
    <property type="component" value="Unassembled WGS sequence"/>
</dbReference>
<name>A0A1E4RST0_9ASCO</name>
<keyword evidence="1" id="KW-1133">Transmembrane helix</keyword>
<feature type="domain" description="UBX" evidence="2">
    <location>
        <begin position="425"/>
        <end position="548"/>
    </location>
</feature>
<dbReference type="SMART" id="SM00166">
    <property type="entry name" value="UBX"/>
    <property type="match status" value="1"/>
</dbReference>
<dbReference type="OrthoDB" id="1026733at2759"/>
<feature type="transmembrane region" description="Helical" evidence="1">
    <location>
        <begin position="153"/>
        <end position="176"/>
    </location>
</feature>
<dbReference type="Pfam" id="PF00789">
    <property type="entry name" value="UBX"/>
    <property type="match status" value="1"/>
</dbReference>
<dbReference type="GO" id="GO:0036503">
    <property type="term" value="P:ERAD pathway"/>
    <property type="evidence" value="ECO:0007669"/>
    <property type="project" value="TreeGrafter"/>
</dbReference>
<dbReference type="AlphaFoldDB" id="A0A1E4RST0"/>
<evidence type="ECO:0000313" key="3">
    <source>
        <dbReference type="EMBL" id="ODV70337.1"/>
    </source>
</evidence>
<dbReference type="PANTHER" id="PTHR23322:SF1">
    <property type="entry name" value="FAS-ASSOCIATED FACTOR 2"/>
    <property type="match status" value="1"/>
</dbReference>
<dbReference type="EMBL" id="KV454538">
    <property type="protein sequence ID" value="ODV70337.1"/>
    <property type="molecule type" value="Genomic_DNA"/>
</dbReference>
<sequence length="553" mass="65035">MDQLTAHQKSQVDEFKALTGLLEEEKTEEVIKLLTINDWNLNNCAINYFDNGFESINESSHQQESNQQQESHDFERFDHENTSLHHRTGSSNMNLQSQMLLDDFLPRLPKAPRISNNWTFELGIHKSIKDSMTNEKQVFDEEKSKTKSPITSIWLFLLIIPKTLLQMIILFLKYFLGLGNTISTVNKFPNKFKYDNYEEDYKMITNHEVENYNFFENDFNSVHERCQNNFEWLLVILVNDNKDTQAFHQNLLENPKFNKLFNKLNGVFKETCIYTNNIDKNPEAFEVGSTYKIKKLPYIMLIGNVTNNSSIMSSMSITYKSNISNNYLSDTKTTSDKILKNLNKLLENFNPQLITKRIDKQEIELSRIIKEQQDSAYLKSMEKDRLKKQQKEDEKLKQTELLNNQKTHDNFLIHLIQSNWFKFKNESLDGKTTKIAIKLPNGNRLIEIINLKINLIDLYFYVECKLFTIDLLNNESLELQNNDDALTYINNLQSEDDYKGIDFDEYLKKFPFNFELIQPFPKKIFEFSDTSIEHIPELKSGGNLLVEYTDNDD</sequence>
<keyword evidence="1" id="KW-0812">Transmembrane</keyword>
<gene>
    <name evidence="3" type="ORF">HYPBUDRAFT_103639</name>
</gene>
<dbReference type="RefSeq" id="XP_020079404.1">
    <property type="nucleotide sequence ID" value="XM_020218286.1"/>
</dbReference>
<evidence type="ECO:0000313" key="4">
    <source>
        <dbReference type="Proteomes" id="UP000095085"/>
    </source>
</evidence>
<keyword evidence="1" id="KW-0472">Membrane</keyword>
<keyword evidence="4" id="KW-1185">Reference proteome</keyword>
<evidence type="ECO:0000256" key="1">
    <source>
        <dbReference type="SAM" id="Phobius"/>
    </source>
</evidence>
<evidence type="ECO:0000259" key="2">
    <source>
        <dbReference type="SMART" id="SM00166"/>
    </source>
</evidence>
<dbReference type="InterPro" id="IPR029071">
    <property type="entry name" value="Ubiquitin-like_domsf"/>
</dbReference>